<name>C0GD13_DETAL</name>
<accession>C0GD13</accession>
<comment type="caution">
    <text evidence="2">The sequence shown here is derived from an EMBL/GenBank/DDBJ whole genome shotgun (WGS) entry which is preliminary data.</text>
</comment>
<keyword evidence="3" id="KW-1185">Reference proteome</keyword>
<dbReference type="OrthoDB" id="1905191at2"/>
<dbReference type="EMBL" id="ACJM01000001">
    <property type="protein sequence ID" value="EEG79098.1"/>
    <property type="molecule type" value="Genomic_DNA"/>
</dbReference>
<evidence type="ECO:0000256" key="1">
    <source>
        <dbReference type="SAM" id="Phobius"/>
    </source>
</evidence>
<keyword evidence="1" id="KW-0472">Membrane</keyword>
<dbReference type="RefSeq" id="WP_008514291.1">
    <property type="nucleotide sequence ID" value="NZ_ACJM01000001.1"/>
</dbReference>
<dbReference type="AlphaFoldDB" id="C0GD13"/>
<gene>
    <name evidence="2" type="ORF">DealDRAFT_0372</name>
</gene>
<sequence>MPVERGYLQDRFVQSVIVGAILLALIWVGNIYTFQQYQLTEPLFLPHNYELNYNDTDILDLYYLVSANDKAEVIFLSFPALDSTLSIYPSVRYQQRGDYYLIKQVQVQLNEELISSLDASEVLLEEANVTFDNGIEGTFNIGQIRLHAEPVPSHFAWQSWGGGGNNTGNHNFVANETVEVVGLDSAGDYDLPDIRLNGESISQDLFPFTVTTGRRLNVEYALESPHDFQDFNFARGLTLLTRTEDGEKGQTHFRIDYFQLQVNEMKKLLRNRGEL</sequence>
<protein>
    <submittedName>
        <fullName evidence="2">Uncharacterized protein</fullName>
    </submittedName>
</protein>
<keyword evidence="1" id="KW-0812">Transmembrane</keyword>
<dbReference type="Proteomes" id="UP000006443">
    <property type="component" value="Unassembled WGS sequence"/>
</dbReference>
<keyword evidence="1" id="KW-1133">Transmembrane helix</keyword>
<proteinExistence type="predicted"/>
<dbReference type="eggNOG" id="ENOG5033DBJ">
    <property type="taxonomic scope" value="Bacteria"/>
</dbReference>
<reference evidence="2 3" key="1">
    <citation type="submission" date="2009-02" db="EMBL/GenBank/DDBJ databases">
        <title>Sequencing of the draft genome and assembly of Dethiobacter alkaliphilus AHT 1.</title>
        <authorList>
            <consortium name="US DOE Joint Genome Institute (JGI-PGF)"/>
            <person name="Lucas S."/>
            <person name="Copeland A."/>
            <person name="Lapidus A."/>
            <person name="Glavina del Rio T."/>
            <person name="Dalin E."/>
            <person name="Tice H."/>
            <person name="Bruce D."/>
            <person name="Goodwin L."/>
            <person name="Pitluck S."/>
            <person name="Larimer F."/>
            <person name="Land M.L."/>
            <person name="Hauser L."/>
            <person name="Muyzer G."/>
        </authorList>
    </citation>
    <scope>NUCLEOTIDE SEQUENCE [LARGE SCALE GENOMIC DNA]</scope>
    <source>
        <strain evidence="2 3">AHT 1</strain>
    </source>
</reference>
<dbReference type="STRING" id="555088.DealDRAFT_0372"/>
<feature type="transmembrane region" description="Helical" evidence="1">
    <location>
        <begin position="12"/>
        <end position="32"/>
    </location>
</feature>
<evidence type="ECO:0000313" key="3">
    <source>
        <dbReference type="Proteomes" id="UP000006443"/>
    </source>
</evidence>
<evidence type="ECO:0000313" key="2">
    <source>
        <dbReference type="EMBL" id="EEG79098.1"/>
    </source>
</evidence>
<organism evidence="2 3">
    <name type="scientific">Dethiobacter alkaliphilus AHT 1</name>
    <dbReference type="NCBI Taxonomy" id="555088"/>
    <lineage>
        <taxon>Bacteria</taxon>
        <taxon>Bacillati</taxon>
        <taxon>Bacillota</taxon>
        <taxon>Dethiobacteria</taxon>
        <taxon>Dethiobacterales</taxon>
        <taxon>Dethiobacteraceae</taxon>
        <taxon>Dethiobacter</taxon>
    </lineage>
</organism>